<evidence type="ECO:0000256" key="1">
    <source>
        <dbReference type="ARBA" id="ARBA00022448"/>
    </source>
</evidence>
<feature type="transmembrane region" description="Helical" evidence="9">
    <location>
        <begin position="46"/>
        <end position="64"/>
    </location>
</feature>
<evidence type="ECO:0000313" key="10">
    <source>
        <dbReference type="EMBL" id="KKN61288.1"/>
    </source>
</evidence>
<accession>A0A0F9V617</accession>
<keyword evidence="4" id="KW-0288">FMN</keyword>
<evidence type="ECO:0000256" key="2">
    <source>
        <dbReference type="ARBA" id="ARBA00022553"/>
    </source>
</evidence>
<organism evidence="10">
    <name type="scientific">marine sediment metagenome</name>
    <dbReference type="NCBI Taxonomy" id="412755"/>
    <lineage>
        <taxon>unclassified sequences</taxon>
        <taxon>metagenomes</taxon>
        <taxon>ecological metagenomes</taxon>
    </lineage>
</organism>
<reference evidence="10" key="1">
    <citation type="journal article" date="2015" name="Nature">
        <title>Complex archaea that bridge the gap between prokaryotes and eukaryotes.</title>
        <authorList>
            <person name="Spang A."/>
            <person name="Saw J.H."/>
            <person name="Jorgensen S.L."/>
            <person name="Zaremba-Niedzwiedzka K."/>
            <person name="Martijn J."/>
            <person name="Lind A.E."/>
            <person name="van Eijk R."/>
            <person name="Schleper C."/>
            <person name="Guy L."/>
            <person name="Ettema T.J."/>
        </authorList>
    </citation>
    <scope>NUCLEOTIDE SEQUENCE</scope>
</reference>
<feature type="non-terminal residue" evidence="10">
    <location>
        <position position="1"/>
    </location>
</feature>
<proteinExistence type="predicted"/>
<evidence type="ECO:0000256" key="8">
    <source>
        <dbReference type="ARBA" id="ARBA00023136"/>
    </source>
</evidence>
<dbReference type="GO" id="GO:0055085">
    <property type="term" value="P:transmembrane transport"/>
    <property type="evidence" value="ECO:0007669"/>
    <property type="project" value="InterPro"/>
</dbReference>
<evidence type="ECO:0000256" key="5">
    <source>
        <dbReference type="ARBA" id="ARBA00022692"/>
    </source>
</evidence>
<dbReference type="GO" id="GO:0005886">
    <property type="term" value="C:plasma membrane"/>
    <property type="evidence" value="ECO:0007669"/>
    <property type="project" value="TreeGrafter"/>
</dbReference>
<keyword evidence="7 9" id="KW-1133">Transmembrane helix</keyword>
<keyword evidence="1" id="KW-0813">Transport</keyword>
<evidence type="ECO:0000256" key="6">
    <source>
        <dbReference type="ARBA" id="ARBA00022967"/>
    </source>
</evidence>
<protein>
    <recommendedName>
        <fullName evidence="11">NADH:ubiquinone reductase (Na(+)-transporting) subunit B</fullName>
    </recommendedName>
</protein>
<gene>
    <name evidence="10" type="ORF">LCGC14_0523680</name>
</gene>
<comment type="caution">
    <text evidence="10">The sequence shown here is derived from an EMBL/GenBank/DDBJ whole genome shotgun (WGS) entry which is preliminary data.</text>
</comment>
<keyword evidence="2" id="KW-0597">Phosphoprotein</keyword>
<evidence type="ECO:0000256" key="4">
    <source>
        <dbReference type="ARBA" id="ARBA00022643"/>
    </source>
</evidence>
<dbReference type="EMBL" id="LAZR01000664">
    <property type="protein sequence ID" value="KKN61288.1"/>
    <property type="molecule type" value="Genomic_DNA"/>
</dbReference>
<keyword evidence="8 9" id="KW-0472">Membrane</keyword>
<name>A0A0F9V617_9ZZZZ</name>
<evidence type="ECO:0000256" key="9">
    <source>
        <dbReference type="SAM" id="Phobius"/>
    </source>
</evidence>
<keyword evidence="5 9" id="KW-0812">Transmembrane</keyword>
<feature type="transmembrane region" description="Helical" evidence="9">
    <location>
        <begin position="70"/>
        <end position="90"/>
    </location>
</feature>
<evidence type="ECO:0008006" key="11">
    <source>
        <dbReference type="Google" id="ProtNLM"/>
    </source>
</evidence>
<dbReference type="PANTHER" id="PTHR30578">
    <property type="entry name" value="ELECTRON TRANSPORT COMPLEX PROTEIN RNFD"/>
    <property type="match status" value="1"/>
</dbReference>
<dbReference type="AlphaFoldDB" id="A0A0F9V617"/>
<sequence>FNTVGSETNEMFSVPAYWHLVIGGFAFGMMFMATDPVSSAMTNTGRWCFGILVGVMTVLIRVVNPAFPEGIMLAILFANLFAPLMDHYVVQANVKRRLARG</sequence>
<keyword evidence="6" id="KW-1278">Translocase</keyword>
<dbReference type="Pfam" id="PF03116">
    <property type="entry name" value="NQR2_RnfD_RnfE"/>
    <property type="match status" value="1"/>
</dbReference>
<dbReference type="PANTHER" id="PTHR30578:SF1">
    <property type="entry name" value="NA(+)-TRANSLOCATING NADH-QUINONE REDUCTASE SUBUNIT B"/>
    <property type="match status" value="1"/>
</dbReference>
<dbReference type="InterPro" id="IPR004338">
    <property type="entry name" value="NqrB/RnfD"/>
</dbReference>
<evidence type="ECO:0000256" key="7">
    <source>
        <dbReference type="ARBA" id="ARBA00022989"/>
    </source>
</evidence>
<keyword evidence="3" id="KW-0285">Flavoprotein</keyword>
<evidence type="ECO:0000256" key="3">
    <source>
        <dbReference type="ARBA" id="ARBA00022630"/>
    </source>
</evidence>
<feature type="transmembrane region" description="Helical" evidence="9">
    <location>
        <begin position="16"/>
        <end position="34"/>
    </location>
</feature>